<gene>
    <name evidence="7" type="ORF">G6F64_014934</name>
</gene>
<name>A0A9P6WSI5_RHIOR</name>
<evidence type="ECO:0000256" key="5">
    <source>
        <dbReference type="SAM" id="Phobius"/>
    </source>
</evidence>
<evidence type="ECO:0000256" key="3">
    <source>
        <dbReference type="ARBA" id="ARBA00022989"/>
    </source>
</evidence>
<dbReference type="AlphaFoldDB" id="A0A9P6WSI5"/>
<evidence type="ECO:0000259" key="6">
    <source>
        <dbReference type="Pfam" id="PF00916"/>
    </source>
</evidence>
<evidence type="ECO:0000256" key="4">
    <source>
        <dbReference type="ARBA" id="ARBA00023136"/>
    </source>
</evidence>
<keyword evidence="4 5" id="KW-0472">Membrane</keyword>
<comment type="subcellular location">
    <subcellularLocation>
        <location evidence="1">Membrane</location>
        <topology evidence="1">Multi-pass membrane protein</topology>
    </subcellularLocation>
</comment>
<dbReference type="EMBL" id="JAANQT010010289">
    <property type="protein sequence ID" value="KAG1275267.1"/>
    <property type="molecule type" value="Genomic_DNA"/>
</dbReference>
<evidence type="ECO:0000313" key="8">
    <source>
        <dbReference type="Proteomes" id="UP000716291"/>
    </source>
</evidence>
<evidence type="ECO:0000313" key="7">
    <source>
        <dbReference type="EMBL" id="KAG1275267.1"/>
    </source>
</evidence>
<organism evidence="7 8">
    <name type="scientific">Rhizopus oryzae</name>
    <name type="common">Mucormycosis agent</name>
    <name type="synonym">Rhizopus arrhizus var. delemar</name>
    <dbReference type="NCBI Taxonomy" id="64495"/>
    <lineage>
        <taxon>Eukaryota</taxon>
        <taxon>Fungi</taxon>
        <taxon>Fungi incertae sedis</taxon>
        <taxon>Mucoromycota</taxon>
        <taxon>Mucoromycotina</taxon>
        <taxon>Mucoromycetes</taxon>
        <taxon>Mucorales</taxon>
        <taxon>Mucorineae</taxon>
        <taxon>Rhizopodaceae</taxon>
        <taxon>Rhizopus</taxon>
    </lineage>
</organism>
<keyword evidence="8" id="KW-1185">Reference proteome</keyword>
<dbReference type="InterPro" id="IPR011547">
    <property type="entry name" value="SLC26A/SulP_dom"/>
</dbReference>
<proteinExistence type="predicted"/>
<reference evidence="7" key="1">
    <citation type="journal article" date="2020" name="Microb. Genom.">
        <title>Genetic diversity of clinical and environmental Mucorales isolates obtained from an investigation of mucormycosis cases among solid organ transplant recipients.</title>
        <authorList>
            <person name="Nguyen M.H."/>
            <person name="Kaul D."/>
            <person name="Muto C."/>
            <person name="Cheng S.J."/>
            <person name="Richter R.A."/>
            <person name="Bruno V.M."/>
            <person name="Liu G."/>
            <person name="Beyhan S."/>
            <person name="Sundermann A.J."/>
            <person name="Mounaud S."/>
            <person name="Pasculle A.W."/>
            <person name="Nierman W.C."/>
            <person name="Driscoll E."/>
            <person name="Cumbie R."/>
            <person name="Clancy C.J."/>
            <person name="Dupont C.L."/>
        </authorList>
    </citation>
    <scope>NUCLEOTIDE SEQUENCE</scope>
    <source>
        <strain evidence="7">GL11</strain>
    </source>
</reference>
<evidence type="ECO:0000256" key="1">
    <source>
        <dbReference type="ARBA" id="ARBA00004141"/>
    </source>
</evidence>
<feature type="transmembrane region" description="Helical" evidence="5">
    <location>
        <begin position="96"/>
        <end position="117"/>
    </location>
</feature>
<keyword evidence="3 5" id="KW-1133">Transmembrane helix</keyword>
<evidence type="ECO:0000256" key="2">
    <source>
        <dbReference type="ARBA" id="ARBA00022692"/>
    </source>
</evidence>
<dbReference type="InterPro" id="IPR001902">
    <property type="entry name" value="SLC26A/SulP_fam"/>
</dbReference>
<dbReference type="PANTHER" id="PTHR11814">
    <property type="entry name" value="SULFATE TRANSPORTER"/>
    <property type="match status" value="1"/>
</dbReference>
<comment type="caution">
    <text evidence="7">The sequence shown here is derived from an EMBL/GenBank/DDBJ whole genome shotgun (WGS) entry which is preliminary data.</text>
</comment>
<feature type="domain" description="SLC26A/SulP transporter" evidence="6">
    <location>
        <begin position="14"/>
        <end position="117"/>
    </location>
</feature>
<dbReference type="Pfam" id="PF00916">
    <property type="entry name" value="Sulfate_transp"/>
    <property type="match status" value="1"/>
</dbReference>
<feature type="transmembrane region" description="Helical" evidence="5">
    <location>
        <begin position="20"/>
        <end position="39"/>
    </location>
</feature>
<sequence>MLGSWVTDVNELTLRADLSAGLLGALLVLPQGVAFAMLAGLPAEYGLYSASVPGIVAALFGSSRHVMSGPTNANSLALFAVLTPLAAAGSPAYIQLALAVTVLVGIMQWLVGVLRLAGPRC</sequence>
<accession>A0A9P6WSI5</accession>
<keyword evidence="2 5" id="KW-0812">Transmembrane</keyword>
<protein>
    <recommendedName>
        <fullName evidence="6">SLC26A/SulP transporter domain-containing protein</fullName>
    </recommendedName>
</protein>
<dbReference type="Proteomes" id="UP000716291">
    <property type="component" value="Unassembled WGS sequence"/>
</dbReference>
<dbReference type="GO" id="GO:0016020">
    <property type="term" value="C:membrane"/>
    <property type="evidence" value="ECO:0007669"/>
    <property type="project" value="UniProtKB-SubCell"/>
</dbReference>
<dbReference type="GO" id="GO:0055085">
    <property type="term" value="P:transmembrane transport"/>
    <property type="evidence" value="ECO:0007669"/>
    <property type="project" value="InterPro"/>
</dbReference>